<sequence length="139" mass="15518">MSRIRLLSLVLEELAISPPGRIFMSTEYLYYTNKINRLPLAAYLFLSINEYDTQLGYVHISGFAYVDSHDDPIRRVLDAVLDANYAEGANVVDDAFVDEGSTVDDVAKADKGSIDSHNDDLETVHIDIEGIPSLHLLFL</sequence>
<dbReference type="STRING" id="1679170.AC625_20650"/>
<keyword evidence="2" id="KW-1185">Reference proteome</keyword>
<dbReference type="Proteomes" id="UP000037146">
    <property type="component" value="Unassembled WGS sequence"/>
</dbReference>
<protein>
    <submittedName>
        <fullName evidence="1">Uncharacterized protein</fullName>
    </submittedName>
</protein>
<evidence type="ECO:0000313" key="2">
    <source>
        <dbReference type="Proteomes" id="UP000037146"/>
    </source>
</evidence>
<comment type="caution">
    <text evidence="1">The sequence shown here is derived from an EMBL/GenBank/DDBJ whole genome shotgun (WGS) entry which is preliminary data.</text>
</comment>
<dbReference type="RefSeq" id="WP_049682988.1">
    <property type="nucleotide sequence ID" value="NZ_LFZW01000001.1"/>
</dbReference>
<dbReference type="AlphaFoldDB" id="A0A0K9GY96"/>
<organism evidence="1 2">
    <name type="scientific">Peribacillus loiseleuriae</name>
    <dbReference type="NCBI Taxonomy" id="1679170"/>
    <lineage>
        <taxon>Bacteria</taxon>
        <taxon>Bacillati</taxon>
        <taxon>Bacillota</taxon>
        <taxon>Bacilli</taxon>
        <taxon>Bacillales</taxon>
        <taxon>Bacillaceae</taxon>
        <taxon>Peribacillus</taxon>
    </lineage>
</organism>
<gene>
    <name evidence="1" type="ORF">AC625_20650</name>
</gene>
<dbReference type="EMBL" id="LFZW01000001">
    <property type="protein sequence ID" value="KMY51638.1"/>
    <property type="molecule type" value="Genomic_DNA"/>
</dbReference>
<evidence type="ECO:0000313" key="1">
    <source>
        <dbReference type="EMBL" id="KMY51638.1"/>
    </source>
</evidence>
<dbReference type="PATRIC" id="fig|1679170.3.peg.4662"/>
<reference evidence="2" key="1">
    <citation type="submission" date="2015-07" db="EMBL/GenBank/DDBJ databases">
        <title>Genome sequencing project for genomic taxonomy and phylogenomics of Bacillus-like bacteria.</title>
        <authorList>
            <person name="Liu B."/>
            <person name="Wang J."/>
            <person name="Zhu Y."/>
            <person name="Liu G."/>
            <person name="Chen Q."/>
            <person name="Chen Z."/>
            <person name="Lan J."/>
            <person name="Che J."/>
            <person name="Ge C."/>
            <person name="Shi H."/>
            <person name="Pan Z."/>
            <person name="Liu X."/>
        </authorList>
    </citation>
    <scope>NUCLEOTIDE SEQUENCE [LARGE SCALE GENOMIC DNA]</scope>
    <source>
        <strain evidence="2">FJAT-27997</strain>
    </source>
</reference>
<accession>A0A0K9GY96</accession>
<dbReference type="OrthoDB" id="9990565at2"/>
<name>A0A0K9GY96_9BACI</name>
<proteinExistence type="predicted"/>